<proteinExistence type="predicted"/>
<reference evidence="2" key="1">
    <citation type="journal article" date="2019" name="Int. J. Syst. Evol. Microbiol.">
        <title>The Global Catalogue of Microorganisms (GCM) 10K type strain sequencing project: providing services to taxonomists for standard genome sequencing and annotation.</title>
        <authorList>
            <consortium name="The Broad Institute Genomics Platform"/>
            <consortium name="The Broad Institute Genome Sequencing Center for Infectious Disease"/>
            <person name="Wu L."/>
            <person name="Ma J."/>
        </authorList>
    </citation>
    <scope>NUCLEOTIDE SEQUENCE [LARGE SCALE GENOMIC DNA]</scope>
    <source>
        <strain evidence="2">CCM 7491</strain>
    </source>
</reference>
<name>A0ABV7NGK2_9SPHN</name>
<gene>
    <name evidence="1" type="ORF">ACFOKF_08580</name>
</gene>
<comment type="caution">
    <text evidence="1">The sequence shown here is derived from an EMBL/GenBank/DDBJ whole genome shotgun (WGS) entry which is preliminary data.</text>
</comment>
<evidence type="ECO:0000313" key="1">
    <source>
        <dbReference type="EMBL" id="MFC3441251.1"/>
    </source>
</evidence>
<dbReference type="EMBL" id="JBHRVU010000004">
    <property type="protein sequence ID" value="MFC3441251.1"/>
    <property type="molecule type" value="Genomic_DNA"/>
</dbReference>
<dbReference type="Proteomes" id="UP001595681">
    <property type="component" value="Unassembled WGS sequence"/>
</dbReference>
<evidence type="ECO:0000313" key="2">
    <source>
        <dbReference type="Proteomes" id="UP001595681"/>
    </source>
</evidence>
<sequence>MQQFLQAVRDAIAHKNRYGALAMALTLPDVCGNLDIPGRANGVRYKDWTQKWLAPKYVINGTIFLEESDIYQFRCAMLHEGTANIPSKKKVTVEEIVFSDGPHVNLIVGNYIDGRKIPDTLQLDPLIFAQEVCESVESWLSSVEGNPDIQQRISQLLNIRPSNDSGVWEIRFY</sequence>
<protein>
    <submittedName>
        <fullName evidence="1">Uncharacterized protein</fullName>
    </submittedName>
</protein>
<keyword evidence="2" id="KW-1185">Reference proteome</keyword>
<organism evidence="1 2">
    <name type="scientific">Sphingobium rhizovicinum</name>
    <dbReference type="NCBI Taxonomy" id="432308"/>
    <lineage>
        <taxon>Bacteria</taxon>
        <taxon>Pseudomonadati</taxon>
        <taxon>Pseudomonadota</taxon>
        <taxon>Alphaproteobacteria</taxon>
        <taxon>Sphingomonadales</taxon>
        <taxon>Sphingomonadaceae</taxon>
        <taxon>Sphingobium</taxon>
    </lineage>
</organism>
<accession>A0ABV7NGK2</accession>
<dbReference type="RefSeq" id="WP_380795014.1">
    <property type="nucleotide sequence ID" value="NZ_JBHRVU010000004.1"/>
</dbReference>